<keyword evidence="2" id="KW-0677">Repeat</keyword>
<comment type="catalytic activity">
    <reaction evidence="6">
        <text>a 1,2-diacyl-sn-glycero-3-phospho-(1D-myo-inositol 4-phosphate) + ATP = a 1,2-diacyl-sn-glycero-3-phospho-(1D-myo-inositol-4,5-bisphosphate) + ADP + H(+)</text>
        <dbReference type="Rhea" id="RHEA:14425"/>
        <dbReference type="ChEBI" id="CHEBI:15378"/>
        <dbReference type="ChEBI" id="CHEBI:30616"/>
        <dbReference type="ChEBI" id="CHEBI:58178"/>
        <dbReference type="ChEBI" id="CHEBI:58456"/>
        <dbReference type="ChEBI" id="CHEBI:456216"/>
        <dbReference type="EC" id="2.7.1.68"/>
    </reaction>
</comment>
<proteinExistence type="predicted"/>
<dbReference type="Pfam" id="PF01504">
    <property type="entry name" value="PIP5K"/>
    <property type="match status" value="1"/>
</dbReference>
<dbReference type="Gene3D" id="2.20.110.10">
    <property type="entry name" value="Histone H3 K4-specific methyltransferase SET7/9 N-terminal domain"/>
    <property type="match status" value="4"/>
</dbReference>
<keyword evidence="9" id="KW-1185">Reference proteome</keyword>
<dbReference type="PANTHER" id="PTHR23086">
    <property type="entry name" value="PHOSPHATIDYLINOSITOL-4-PHOSPHATE 5-KINASE"/>
    <property type="match status" value="1"/>
</dbReference>
<dbReference type="PROSITE" id="PS51455">
    <property type="entry name" value="PIPK"/>
    <property type="match status" value="1"/>
</dbReference>
<dbReference type="PIRSF" id="PIRSF037274">
    <property type="entry name" value="PIP5K_plant_prd"/>
    <property type="match status" value="1"/>
</dbReference>
<dbReference type="SUPFAM" id="SSF82185">
    <property type="entry name" value="Histone H3 K4-specific methyltransferase SET7/9 N-terminal domain"/>
    <property type="match status" value="2"/>
</dbReference>
<protein>
    <recommendedName>
        <fullName evidence="6">Phosphatidylinositol 4-phosphate 5-kinase</fullName>
        <ecNumber evidence="6">2.7.1.68</ecNumber>
    </recommendedName>
</protein>
<keyword evidence="3 6" id="KW-0547">Nucleotide-binding</keyword>
<reference evidence="8" key="1">
    <citation type="submission" date="2023-07" db="EMBL/GenBank/DDBJ databases">
        <title>draft genome sequence of fig (Ficus carica).</title>
        <authorList>
            <person name="Takahashi T."/>
            <person name="Nishimura K."/>
        </authorList>
    </citation>
    <scope>NUCLEOTIDE SEQUENCE</scope>
</reference>
<dbReference type="Pfam" id="PF02493">
    <property type="entry name" value="MORN"/>
    <property type="match status" value="8"/>
</dbReference>
<dbReference type="InterPro" id="IPR027484">
    <property type="entry name" value="PInositol-4-P-5-kinase_N"/>
</dbReference>
<dbReference type="InterPro" id="IPR027483">
    <property type="entry name" value="PInositol-4-P-4/5-kinase_C_sf"/>
</dbReference>
<evidence type="ECO:0000256" key="2">
    <source>
        <dbReference type="ARBA" id="ARBA00022737"/>
    </source>
</evidence>
<evidence type="ECO:0000256" key="6">
    <source>
        <dbReference type="PIRNR" id="PIRNR037274"/>
    </source>
</evidence>
<name>A0AA88DP73_FICCA</name>
<evidence type="ECO:0000313" key="9">
    <source>
        <dbReference type="Proteomes" id="UP001187192"/>
    </source>
</evidence>
<gene>
    <name evidence="8" type="ORF">TIFTF001_027998</name>
</gene>
<dbReference type="SMART" id="SM00698">
    <property type="entry name" value="MORN"/>
    <property type="match status" value="8"/>
</dbReference>
<dbReference type="InterPro" id="IPR023610">
    <property type="entry name" value="PInositol-4/5-P-5/4-kinase"/>
</dbReference>
<evidence type="ECO:0000256" key="4">
    <source>
        <dbReference type="ARBA" id="ARBA00022777"/>
    </source>
</evidence>
<evidence type="ECO:0000256" key="1">
    <source>
        <dbReference type="ARBA" id="ARBA00022679"/>
    </source>
</evidence>
<dbReference type="InterPro" id="IPR003409">
    <property type="entry name" value="MORN"/>
</dbReference>
<dbReference type="Gene3D" id="3.30.800.10">
    <property type="entry name" value="Phosphatidylinositol Phosphate Kinase II Beta"/>
    <property type="match status" value="1"/>
</dbReference>
<dbReference type="GO" id="GO:0005524">
    <property type="term" value="F:ATP binding"/>
    <property type="evidence" value="ECO:0007669"/>
    <property type="project" value="UniProtKB-UniRule"/>
</dbReference>
<dbReference type="CDD" id="cd17302">
    <property type="entry name" value="PIPKc_AtPIP5K_like"/>
    <property type="match status" value="1"/>
</dbReference>
<dbReference type="InterPro" id="IPR002498">
    <property type="entry name" value="PInositol-4-P-4/5-kinase_core"/>
</dbReference>
<evidence type="ECO:0000256" key="3">
    <source>
        <dbReference type="ARBA" id="ARBA00022741"/>
    </source>
</evidence>
<accession>A0AA88DP73</accession>
<keyword evidence="4 6" id="KW-0418">Kinase</keyword>
<dbReference type="EMBL" id="BTGU01000082">
    <property type="protein sequence ID" value="GMN58905.1"/>
    <property type="molecule type" value="Genomic_DNA"/>
</dbReference>
<dbReference type="Proteomes" id="UP001187192">
    <property type="component" value="Unassembled WGS sequence"/>
</dbReference>
<dbReference type="Gramene" id="FCD_00028310-RA">
    <property type="protein sequence ID" value="FCD_00028310-RA:cds"/>
    <property type="gene ID" value="FCD_00028310"/>
</dbReference>
<dbReference type="GO" id="GO:0046854">
    <property type="term" value="P:phosphatidylinositol phosphate biosynthetic process"/>
    <property type="evidence" value="ECO:0007669"/>
    <property type="project" value="TreeGrafter"/>
</dbReference>
<feature type="domain" description="PIPK" evidence="7">
    <location>
        <begin position="353"/>
        <end position="772"/>
    </location>
</feature>
<dbReference type="AlphaFoldDB" id="A0AA88DP73"/>
<dbReference type="GO" id="GO:0005886">
    <property type="term" value="C:plasma membrane"/>
    <property type="evidence" value="ECO:0007669"/>
    <property type="project" value="TreeGrafter"/>
</dbReference>
<evidence type="ECO:0000313" key="8">
    <source>
        <dbReference type="EMBL" id="GMN58905.1"/>
    </source>
</evidence>
<dbReference type="SUPFAM" id="SSF56104">
    <property type="entry name" value="SAICAR synthase-like"/>
    <property type="match status" value="1"/>
</dbReference>
<keyword evidence="1 6" id="KW-0808">Transferase</keyword>
<dbReference type="PANTHER" id="PTHR23086:SF25">
    <property type="entry name" value="PHOSPHATIDYLINOSITOL 4-PHOSPHATE 5-KINASE 8"/>
    <property type="match status" value="1"/>
</dbReference>
<keyword evidence="5 6" id="KW-0067">ATP-binding</keyword>
<comment type="caution">
    <text evidence="8">The sequence shown here is derived from an EMBL/GenBank/DDBJ whole genome shotgun (WGS) entry which is preliminary data.</text>
</comment>
<evidence type="ECO:0000259" key="7">
    <source>
        <dbReference type="PROSITE" id="PS51455"/>
    </source>
</evidence>
<dbReference type="SMART" id="SM00330">
    <property type="entry name" value="PIPKc"/>
    <property type="match status" value="1"/>
</dbReference>
<dbReference type="Gene3D" id="3.30.810.10">
    <property type="entry name" value="2-Layer Sandwich"/>
    <property type="match status" value="1"/>
</dbReference>
<dbReference type="GO" id="GO:0016308">
    <property type="term" value="F:1-phosphatidylinositol-4-phosphate 5-kinase activity"/>
    <property type="evidence" value="ECO:0007669"/>
    <property type="project" value="UniProtKB-UniRule"/>
</dbReference>
<evidence type="ECO:0000256" key="5">
    <source>
        <dbReference type="ARBA" id="ARBA00022840"/>
    </source>
</evidence>
<organism evidence="8 9">
    <name type="scientific">Ficus carica</name>
    <name type="common">Common fig</name>
    <dbReference type="NCBI Taxonomy" id="3494"/>
    <lineage>
        <taxon>Eukaryota</taxon>
        <taxon>Viridiplantae</taxon>
        <taxon>Streptophyta</taxon>
        <taxon>Embryophyta</taxon>
        <taxon>Tracheophyta</taxon>
        <taxon>Spermatophyta</taxon>
        <taxon>Magnoliopsida</taxon>
        <taxon>eudicotyledons</taxon>
        <taxon>Gunneridae</taxon>
        <taxon>Pentapetalae</taxon>
        <taxon>rosids</taxon>
        <taxon>fabids</taxon>
        <taxon>Rosales</taxon>
        <taxon>Moraceae</taxon>
        <taxon>Ficeae</taxon>
        <taxon>Ficus</taxon>
    </lineage>
</organism>
<sequence length="776" mass="88065">MEDIERSSEKTFSNGDAYAGNYEGELANGKGKYAWSDGTVYEGDWENGKMTGKGQIIWSSGAKYEGDFSGGYLHGFGTFTGSDGSIYRGSWRMNVVHGVGKKQYHNSDIYEGSWKEGVHDGSGKYSWNSGNVYIGSWKGGKMCGRGVMKWANGDLFDGLWLNGFRHGNGIYRFADGGYYFGTWSQGLKDGKGILYPAGSKHPYIKKWSSSRDYDIDGTNLLSCSSLNSEGKSQRSVIKRSLSEKISVGGFLKSSSRISHRGASLKQNLSTSSSTGDFLCYDSSCTLSHASEVGQYDSQDSDALVYEREYMQGVLIKERIRNCTEVSKKCNESNKFHTDKVKKASCIYVLEGRWSHYLRLNLQLGIRYTVGKITPVPMREVRSSDFGDRARIRMYFPRKGSQFTPPHDSISFYWKDYCPMVFRNLREMFKLDAAEYMMSICGDDGLRELSSPGKSGSIFYLSHDDRFVIKTLKKPELKTLLKMLPNYYRHVGDHENTLITKFFGLHRIKLKGGRKVRFVVMGNMFYTELRIHRRYDLKGSTHGRITDKEKIKENTTLKDRDLTYEFHMDKLLRQSLFKQIALDCMFLESQQIIDYSLLVGLHFRAPELLKSLEPPDTMHTLESLLANDGENPKVDLPIPPNGLRLVTHEPSSVSTTPGPHIRGKTLKAYSLGDREVDVLLPGTGRLRVQVGVNMPAQAHRKLSDPEDDSAEVELFEVYDVVLYMGIIDILQEYNVKKKLEHAYKSMQFDPMSISVVEPKMYATRFTNFLEKVFPEIP</sequence>
<dbReference type="EC" id="2.7.1.68" evidence="6"/>
<dbReference type="InterPro" id="IPR017163">
    <property type="entry name" value="PIno-4-P-5_kinase_pln"/>
</dbReference>